<dbReference type="GO" id="GO:0005656">
    <property type="term" value="C:nuclear pre-replicative complex"/>
    <property type="evidence" value="ECO:0007669"/>
    <property type="project" value="UniProtKB-ARBA"/>
</dbReference>
<dbReference type="FunFam" id="2.20.28.10:FF:000003">
    <property type="entry name" value="DNA helicase"/>
    <property type="match status" value="1"/>
</dbReference>
<dbReference type="GO" id="GO:0006271">
    <property type="term" value="P:DNA strand elongation involved in DNA replication"/>
    <property type="evidence" value="ECO:0007669"/>
    <property type="project" value="TreeGrafter"/>
</dbReference>
<dbReference type="Gene3D" id="2.20.28.10">
    <property type="match status" value="1"/>
</dbReference>
<comment type="subunit">
    <text evidence="11">Component of the MCM2-7 complex.</text>
</comment>
<dbReference type="GO" id="GO:0000727">
    <property type="term" value="P:double-strand break repair via break-induced replication"/>
    <property type="evidence" value="ECO:0007669"/>
    <property type="project" value="TreeGrafter"/>
</dbReference>
<dbReference type="InterPro" id="IPR041562">
    <property type="entry name" value="MCM_lid"/>
</dbReference>
<evidence type="ECO:0000256" key="10">
    <source>
        <dbReference type="RuleBase" id="RU004070"/>
    </source>
</evidence>
<dbReference type="GO" id="GO:0017116">
    <property type="term" value="F:single-stranded DNA helicase activity"/>
    <property type="evidence" value="ECO:0007669"/>
    <property type="project" value="TreeGrafter"/>
</dbReference>
<protein>
    <recommendedName>
        <fullName evidence="11">DNA replication licensing factor MCM4</fullName>
        <ecNumber evidence="11">3.6.4.12</ecNumber>
    </recommendedName>
</protein>
<dbReference type="InterPro" id="IPR018525">
    <property type="entry name" value="MCM_CS"/>
</dbReference>
<dbReference type="GO" id="GO:0097373">
    <property type="term" value="C:MCM core complex"/>
    <property type="evidence" value="ECO:0007669"/>
    <property type="project" value="UniProtKB-ARBA"/>
</dbReference>
<dbReference type="Pfam" id="PF14551">
    <property type="entry name" value="MCM_N"/>
    <property type="match status" value="1"/>
</dbReference>
<keyword evidence="8 10" id="KW-0238">DNA-binding</keyword>
<dbReference type="Gene3D" id="3.40.50.300">
    <property type="entry name" value="P-loop containing nucleotide triphosphate hydrolases"/>
    <property type="match status" value="1"/>
</dbReference>
<dbReference type="RefSeq" id="XP_014569862.1">
    <property type="nucleotide sequence ID" value="XM_014714376.1"/>
</dbReference>
<evidence type="ECO:0000256" key="9">
    <source>
        <dbReference type="ARBA" id="ARBA00023242"/>
    </source>
</evidence>
<dbReference type="AlphaFoldDB" id="G7DXG3"/>
<keyword evidence="7 10" id="KW-0067">ATP-binding</keyword>
<feature type="domain" description="MCM C-terminal AAA(+) ATPase" evidence="13">
    <location>
        <begin position="566"/>
        <end position="777"/>
    </location>
</feature>
<dbReference type="HOGENOM" id="CLU_000995_7_1_1"/>
<dbReference type="GO" id="GO:0042555">
    <property type="term" value="C:MCM complex"/>
    <property type="evidence" value="ECO:0007669"/>
    <property type="project" value="UniProtKB-UniRule"/>
</dbReference>
<proteinExistence type="inferred from homology"/>
<dbReference type="Pfam" id="PF17207">
    <property type="entry name" value="MCM_OB"/>
    <property type="match status" value="1"/>
</dbReference>
<dbReference type="OMA" id="AFFKCNV"/>
<sequence>MDIDMPSQPSSEPRGMLPSSSMSGPNTPHVGGLQSSGMLPTSSAGPPNGRTPHSIRSRGSTVLPSQASSEPLFFPMSDAGSPAPRRNIRGDIHSSMPPSTPGAVTTGTRNVEMRPAPRATPHSRLASSALGGMSDTGSDRLLVPTGAGSRAATHNGSDADPDATGPRKVIWGTSVGLDEAMTAFKLFLSDYKPKYRMQWDREQALLNGEMEDEDKIAQQHAALDGEKLLYEHYMRTMRLTSQTNLNLDMLNLAAFPPTRKLERWLRTYPQEVVPMCDQVLKDAMIDLGWADQASGAYGPITDDEIYEMNSRIYKIRPFASTEHGRGDRDQAMSTDRHIGVNMRDLGPGDIDKLVTIKGLVIRATPIIPDMKSAFFRCLTCMHTITADIDRGRIEEPAACPRETCGLKGGMSLIHNRCEFSDRQVIRLQETPDAVPDGQTPHTVSLCVYDELVDIAKPGDRVTITGIFRSVAVRVNPRQRTIKSLFKTYIDVLHVKKTDAKRLGLDTSTREGEGRFGSHVGVGGEDDFEREQELGLQDELADAPDNVRQSRARHQEELVALSRRPDIYEFLSRSLAPSIWEMDDIKKGILLQLFGGTNKSISRGGGSGGPRYRGDINVLLVGDPGTSKSQILQYVHKIAPRGIYTSGKGSSAVGLTAYVTRDPDSKQLVLESGALVLSDGGVCCIDEFDKMSDATRSVLHEVMEQQTVSIAKAGIITTLNARSSILAAANPVGSKYNLHWPITKNIDLPPTLISRFDLLYLVLDRVDETHDRRLAKHLVSLYLEDRPETGGSDIMPVEQLTTYVSFARNHIHPRLTQEASDLLVKNYVAMRKAGIDPRSSDRRITATTRQLESGIRLSEAHARMRFSDTVDAEDVEEAFRLIREALKESATDPITGLLDLDMLNTGHGMAATKLRNDLKAAILVLLESGDIDRGMRWGDLAKAINDQSSVAVEPTELTDIVKSLETEGSVRVTGDRDRRTVRRIFTG</sequence>
<dbReference type="Gene3D" id="2.40.50.140">
    <property type="entry name" value="Nucleic acid-binding proteins"/>
    <property type="match status" value="1"/>
</dbReference>
<keyword evidence="15" id="KW-1185">Reference proteome</keyword>
<feature type="region of interest" description="Disordered" evidence="12">
    <location>
        <begin position="1"/>
        <end position="167"/>
    </location>
</feature>
<dbReference type="InterPro" id="IPR012340">
    <property type="entry name" value="NA-bd_OB-fold"/>
</dbReference>
<dbReference type="PRINTS" id="PR01660">
    <property type="entry name" value="MCMPROTEIN4"/>
</dbReference>
<comment type="subcellular location">
    <subcellularLocation>
        <location evidence="1">Nucleus</location>
    </subcellularLocation>
</comment>
<keyword evidence="5 11" id="KW-0378">Hydrolase</keyword>
<dbReference type="PROSITE" id="PS50051">
    <property type="entry name" value="MCM_2"/>
    <property type="match status" value="1"/>
</dbReference>
<dbReference type="InterPro" id="IPR008047">
    <property type="entry name" value="MCM_4"/>
</dbReference>
<evidence type="ECO:0000256" key="12">
    <source>
        <dbReference type="SAM" id="MobiDB-lite"/>
    </source>
</evidence>
<dbReference type="CDD" id="cd17755">
    <property type="entry name" value="MCM4"/>
    <property type="match status" value="1"/>
</dbReference>
<dbReference type="FunFam" id="3.40.50.300:FF:000217">
    <property type="entry name" value="DNA helicase"/>
    <property type="match status" value="1"/>
</dbReference>
<dbReference type="InterPro" id="IPR027925">
    <property type="entry name" value="MCM_N"/>
</dbReference>
<dbReference type="InterPro" id="IPR033762">
    <property type="entry name" value="MCM_OB"/>
</dbReference>
<evidence type="ECO:0000256" key="7">
    <source>
        <dbReference type="ARBA" id="ARBA00022840"/>
    </source>
</evidence>
<dbReference type="GO" id="GO:0005524">
    <property type="term" value="F:ATP binding"/>
    <property type="evidence" value="ECO:0007669"/>
    <property type="project" value="UniProtKB-UniRule"/>
</dbReference>
<comment type="similarity">
    <text evidence="2 10">Belongs to the MCM family.</text>
</comment>
<organism evidence="14 15">
    <name type="scientific">Mixia osmundae (strain CBS 9802 / IAM 14324 / JCM 22182 / KY 12970)</name>
    <dbReference type="NCBI Taxonomy" id="764103"/>
    <lineage>
        <taxon>Eukaryota</taxon>
        <taxon>Fungi</taxon>
        <taxon>Dikarya</taxon>
        <taxon>Basidiomycota</taxon>
        <taxon>Pucciniomycotina</taxon>
        <taxon>Mixiomycetes</taxon>
        <taxon>Mixiales</taxon>
        <taxon>Mixiaceae</taxon>
        <taxon>Mixia</taxon>
    </lineage>
</organism>
<accession>G7DXG3</accession>
<dbReference type="PANTHER" id="PTHR11630:SF66">
    <property type="entry name" value="DNA REPLICATION LICENSING FACTOR MCM4"/>
    <property type="match status" value="1"/>
</dbReference>
<reference evidence="14 15" key="2">
    <citation type="journal article" date="2012" name="Open Biol.">
        <title>Characteristics of nucleosomes and linker DNA regions on the genome of the basidiomycete Mixia osmundae revealed by mono- and dinucleosome mapping.</title>
        <authorList>
            <person name="Nishida H."/>
            <person name="Kondo S."/>
            <person name="Matsumoto T."/>
            <person name="Suzuki Y."/>
            <person name="Yoshikawa H."/>
            <person name="Taylor T.D."/>
            <person name="Sugiyama J."/>
        </authorList>
    </citation>
    <scope>NUCLEOTIDE SEQUENCE [LARGE SCALE GENOMIC DNA]</scope>
    <source>
        <strain evidence="15">CBS 9802 / IAM 14324 / JCM 22182 / KY 12970</strain>
    </source>
</reference>
<comment type="function">
    <text evidence="11">Acts as component of the MCM2-7 complex (MCM complex) which is the replicative helicase essential for 'once per cell cycle' DNA replication initiation and elongation in eukaryotic cells. The active ATPase sites in the MCM2-7 ring are formed through the interaction surfaces of two neighboring subunits such that a critical structure of a conserved arginine finger motif is provided in trans relative to the ATP-binding site of the Walker A box of the adjacent subunit. The six ATPase active sites, however, are likely to contribute differentially to the complex helicase activity.</text>
</comment>
<dbReference type="SMART" id="SM00350">
    <property type="entry name" value="MCM"/>
    <property type="match status" value="1"/>
</dbReference>
<dbReference type="GO" id="GO:0043596">
    <property type="term" value="C:nuclear replication fork"/>
    <property type="evidence" value="ECO:0007669"/>
    <property type="project" value="UniProtKB-ARBA"/>
</dbReference>
<comment type="catalytic activity">
    <reaction evidence="11">
        <text>ATP + H2O = ADP + phosphate + H(+)</text>
        <dbReference type="Rhea" id="RHEA:13065"/>
        <dbReference type="ChEBI" id="CHEBI:15377"/>
        <dbReference type="ChEBI" id="CHEBI:15378"/>
        <dbReference type="ChEBI" id="CHEBI:30616"/>
        <dbReference type="ChEBI" id="CHEBI:43474"/>
        <dbReference type="ChEBI" id="CHEBI:456216"/>
        <dbReference type="EC" id="3.6.4.12"/>
    </reaction>
</comment>
<dbReference type="GO" id="GO:0003697">
    <property type="term" value="F:single-stranded DNA binding"/>
    <property type="evidence" value="ECO:0007669"/>
    <property type="project" value="TreeGrafter"/>
</dbReference>
<dbReference type="EC" id="3.6.4.12" evidence="11"/>
<reference evidence="14 15" key="1">
    <citation type="journal article" date="2011" name="J. Gen. Appl. Microbiol.">
        <title>Draft genome sequencing of the enigmatic basidiomycete Mixia osmundae.</title>
        <authorList>
            <person name="Nishida H."/>
            <person name="Nagatsuka Y."/>
            <person name="Sugiyama J."/>
        </authorList>
    </citation>
    <scope>NUCLEOTIDE SEQUENCE [LARGE SCALE GENOMIC DNA]</scope>
    <source>
        <strain evidence="15">CBS 9802 / IAM 14324 / JCM 22182 / KY 12970</strain>
    </source>
</reference>
<dbReference type="GO" id="GO:0031261">
    <property type="term" value="C:DNA replication preinitiation complex"/>
    <property type="evidence" value="ECO:0007669"/>
    <property type="project" value="UniProtKB-ARBA"/>
</dbReference>
<dbReference type="OrthoDB" id="10251574at2759"/>
<evidence type="ECO:0000313" key="15">
    <source>
        <dbReference type="Proteomes" id="UP000009131"/>
    </source>
</evidence>
<evidence type="ECO:0000256" key="6">
    <source>
        <dbReference type="ARBA" id="ARBA00022806"/>
    </source>
</evidence>
<dbReference type="EMBL" id="BABT02000061">
    <property type="protein sequence ID" value="GAA95273.1"/>
    <property type="molecule type" value="Genomic_DNA"/>
</dbReference>
<keyword evidence="6 11" id="KW-0347">Helicase</keyword>
<keyword evidence="9 11" id="KW-0539">Nucleus</keyword>
<name>G7DXG3_MIXOS</name>
<dbReference type="InterPro" id="IPR001208">
    <property type="entry name" value="MCM_dom"/>
</dbReference>
<evidence type="ECO:0000256" key="8">
    <source>
        <dbReference type="ARBA" id="ARBA00023125"/>
    </source>
</evidence>
<evidence type="ECO:0000256" key="5">
    <source>
        <dbReference type="ARBA" id="ARBA00022801"/>
    </source>
</evidence>
<dbReference type="InParanoid" id="G7DXG3"/>
<evidence type="ECO:0000313" key="14">
    <source>
        <dbReference type="EMBL" id="GAA95273.1"/>
    </source>
</evidence>
<evidence type="ECO:0000256" key="4">
    <source>
        <dbReference type="ARBA" id="ARBA00022741"/>
    </source>
</evidence>
<keyword evidence="4 10" id="KW-0547">Nucleotide-binding</keyword>
<dbReference type="GO" id="GO:0016887">
    <property type="term" value="F:ATP hydrolysis activity"/>
    <property type="evidence" value="ECO:0007669"/>
    <property type="project" value="RHEA"/>
</dbReference>
<evidence type="ECO:0000256" key="2">
    <source>
        <dbReference type="ARBA" id="ARBA00008010"/>
    </source>
</evidence>
<dbReference type="PRINTS" id="PR01657">
    <property type="entry name" value="MCMFAMILY"/>
</dbReference>
<dbReference type="Pfam" id="PF21128">
    <property type="entry name" value="WHD_MCM4"/>
    <property type="match status" value="1"/>
</dbReference>
<dbReference type="PROSITE" id="PS00847">
    <property type="entry name" value="MCM_1"/>
    <property type="match status" value="1"/>
</dbReference>
<feature type="compositionally biased region" description="Polar residues" evidence="12">
    <location>
        <begin position="57"/>
        <end position="69"/>
    </location>
</feature>
<dbReference type="InterPro" id="IPR031327">
    <property type="entry name" value="MCM"/>
</dbReference>
<dbReference type="SUPFAM" id="SSF52540">
    <property type="entry name" value="P-loop containing nucleoside triphosphate hydrolases"/>
    <property type="match status" value="1"/>
</dbReference>
<dbReference type="GO" id="GO:1902975">
    <property type="term" value="P:mitotic DNA replication initiation"/>
    <property type="evidence" value="ECO:0007669"/>
    <property type="project" value="TreeGrafter"/>
</dbReference>
<dbReference type="FunCoup" id="G7DXG3">
    <property type="interactions" value="510"/>
</dbReference>
<feature type="compositionally biased region" description="Polar residues" evidence="12">
    <location>
        <begin position="33"/>
        <end position="45"/>
    </location>
</feature>
<keyword evidence="3 11" id="KW-0235">DNA replication</keyword>
<evidence type="ECO:0000256" key="3">
    <source>
        <dbReference type="ARBA" id="ARBA00022705"/>
    </source>
</evidence>
<dbReference type="SUPFAM" id="SSF50249">
    <property type="entry name" value="Nucleic acid-binding proteins"/>
    <property type="match status" value="1"/>
</dbReference>
<dbReference type="Pfam" id="PF00493">
    <property type="entry name" value="MCM"/>
    <property type="match status" value="1"/>
</dbReference>
<evidence type="ECO:0000259" key="13">
    <source>
        <dbReference type="PROSITE" id="PS50051"/>
    </source>
</evidence>
<dbReference type="Pfam" id="PF17855">
    <property type="entry name" value="MCM_lid"/>
    <property type="match status" value="1"/>
</dbReference>
<dbReference type="eggNOG" id="KOG0478">
    <property type="taxonomic scope" value="Eukaryota"/>
</dbReference>
<dbReference type="GO" id="GO:0006279">
    <property type="term" value="P:premeiotic DNA replication"/>
    <property type="evidence" value="ECO:0007669"/>
    <property type="project" value="UniProtKB-ARBA"/>
</dbReference>
<comment type="caution">
    <text evidence="14">The sequence shown here is derived from an EMBL/GenBank/DDBJ whole genome shotgun (WGS) entry which is preliminary data.</text>
</comment>
<dbReference type="STRING" id="764103.G7DXG3"/>
<evidence type="ECO:0000256" key="1">
    <source>
        <dbReference type="ARBA" id="ARBA00004123"/>
    </source>
</evidence>
<gene>
    <name evidence="14" type="primary">Mo01929</name>
    <name evidence="14" type="ORF">E5Q_01929</name>
</gene>
<dbReference type="PANTHER" id="PTHR11630">
    <property type="entry name" value="DNA REPLICATION LICENSING FACTOR MCM FAMILY MEMBER"/>
    <property type="match status" value="1"/>
</dbReference>
<dbReference type="Proteomes" id="UP000009131">
    <property type="component" value="Unassembled WGS sequence"/>
</dbReference>
<evidence type="ECO:0000256" key="11">
    <source>
        <dbReference type="RuleBase" id="RU368062"/>
    </source>
</evidence>
<dbReference type="InterPro" id="IPR027417">
    <property type="entry name" value="P-loop_NTPase"/>
</dbReference>